<dbReference type="Pfam" id="PF03446">
    <property type="entry name" value="NAD_binding_2"/>
    <property type="match status" value="1"/>
</dbReference>
<reference evidence="6 7" key="1">
    <citation type="submission" date="2019-08" db="EMBL/GenBank/DDBJ databases">
        <authorList>
            <person name="Herpell B J."/>
        </authorList>
    </citation>
    <scope>NUCLEOTIDE SEQUENCE [LARGE SCALE GENOMIC DNA]</scope>
    <source>
        <strain evidence="7">Msb3</strain>
    </source>
</reference>
<keyword evidence="1" id="KW-0560">Oxidoreductase</keyword>
<dbReference type="Proteomes" id="UP000325811">
    <property type="component" value="Chromosome I"/>
</dbReference>
<evidence type="ECO:0000256" key="1">
    <source>
        <dbReference type="ARBA" id="ARBA00023002"/>
    </source>
</evidence>
<dbReference type="InterPro" id="IPR036291">
    <property type="entry name" value="NAD(P)-bd_dom_sf"/>
</dbReference>
<sequence length="302" mass="31818">MAGKVGIIGIGLMGLPMANSLLERGWQVKGYDIAPARRAALADIGGEVATRLAEVAAYSDHLILSLPSGAALHQVIDQLAAATHAPHVILETSTLSIDDKERAVATLNRSSGARLLDCPLIGGAVQAKEATLSALVSGDETAWREVEPVLQAISRQQRYVGAFGMSSRLKFVVNHLVSTTTVLIAETMQFATRAGIDMNLIHDVIGNSPAASGIWRARVPLMIAGVYDDPVTKAADLAIPFKDTRIIADYIASHRAVTPLFDAALKIYAVAEEQQRADQDAAALYEVFGSLATPEGGAGVTG</sequence>
<dbReference type="InterPro" id="IPR006115">
    <property type="entry name" value="6PGDH_NADP-bd"/>
</dbReference>
<dbReference type="Gene3D" id="1.10.1040.10">
    <property type="entry name" value="N-(1-d-carboxylethyl)-l-norvaline Dehydrogenase, domain 2"/>
    <property type="match status" value="1"/>
</dbReference>
<dbReference type="PIRSF" id="PIRSF000103">
    <property type="entry name" value="HIBADH"/>
    <property type="match status" value="1"/>
</dbReference>
<gene>
    <name evidence="6" type="ORF">PDMSB3_1609</name>
</gene>
<organism evidence="6 7">
    <name type="scientific">Paraburkholderia dioscoreae</name>
    <dbReference type="NCBI Taxonomy" id="2604047"/>
    <lineage>
        <taxon>Bacteria</taxon>
        <taxon>Pseudomonadati</taxon>
        <taxon>Pseudomonadota</taxon>
        <taxon>Betaproteobacteria</taxon>
        <taxon>Burkholderiales</taxon>
        <taxon>Burkholderiaceae</taxon>
        <taxon>Paraburkholderia</taxon>
    </lineage>
</organism>
<evidence type="ECO:0000256" key="3">
    <source>
        <dbReference type="PIRSR" id="PIRSR000103-1"/>
    </source>
</evidence>
<feature type="domain" description="3-hydroxyisobutyrate dehydrogenase-like NAD-binding" evidence="5">
    <location>
        <begin position="167"/>
        <end position="287"/>
    </location>
</feature>
<evidence type="ECO:0000313" key="6">
    <source>
        <dbReference type="EMBL" id="VVD28065.1"/>
    </source>
</evidence>
<feature type="domain" description="6-phosphogluconate dehydrogenase NADP-binding" evidence="4">
    <location>
        <begin position="4"/>
        <end position="161"/>
    </location>
</feature>
<dbReference type="PANTHER" id="PTHR43060">
    <property type="entry name" value="3-HYDROXYISOBUTYRATE DEHYDROGENASE-LIKE 1, MITOCHONDRIAL-RELATED"/>
    <property type="match status" value="1"/>
</dbReference>
<dbReference type="InterPro" id="IPR015815">
    <property type="entry name" value="HIBADH-related"/>
</dbReference>
<dbReference type="RefSeq" id="WP_007182356.1">
    <property type="nucleotide sequence ID" value="NZ_LR699553.1"/>
</dbReference>
<protein>
    <submittedName>
        <fullName evidence="6">Beta-hydroxyacid dehydrogenase, 3-hydroxyisobutyrate dehydrogenase</fullName>
    </submittedName>
</protein>
<dbReference type="Pfam" id="PF14833">
    <property type="entry name" value="NAD_binding_11"/>
    <property type="match status" value="1"/>
</dbReference>
<evidence type="ECO:0000259" key="5">
    <source>
        <dbReference type="Pfam" id="PF14833"/>
    </source>
</evidence>
<dbReference type="PANTHER" id="PTHR43060:SF15">
    <property type="entry name" value="3-HYDROXYISOBUTYRATE DEHYDROGENASE-LIKE 1, MITOCHONDRIAL-RELATED"/>
    <property type="match status" value="1"/>
</dbReference>
<dbReference type="InterPro" id="IPR008927">
    <property type="entry name" value="6-PGluconate_DH-like_C_sf"/>
</dbReference>
<dbReference type="SUPFAM" id="SSF51735">
    <property type="entry name" value="NAD(P)-binding Rossmann-fold domains"/>
    <property type="match status" value="1"/>
</dbReference>
<proteinExistence type="predicted"/>
<dbReference type="Gene3D" id="3.40.50.720">
    <property type="entry name" value="NAD(P)-binding Rossmann-like Domain"/>
    <property type="match status" value="1"/>
</dbReference>
<dbReference type="GO" id="GO:0051287">
    <property type="term" value="F:NAD binding"/>
    <property type="evidence" value="ECO:0007669"/>
    <property type="project" value="InterPro"/>
</dbReference>
<dbReference type="InterPro" id="IPR029154">
    <property type="entry name" value="HIBADH-like_NADP-bd"/>
</dbReference>
<dbReference type="AlphaFoldDB" id="A0A5Q4YSX5"/>
<dbReference type="KEGG" id="pdio:PDMSB3_1609"/>
<dbReference type="SUPFAM" id="SSF48179">
    <property type="entry name" value="6-phosphogluconate dehydrogenase C-terminal domain-like"/>
    <property type="match status" value="1"/>
</dbReference>
<dbReference type="GO" id="GO:0016491">
    <property type="term" value="F:oxidoreductase activity"/>
    <property type="evidence" value="ECO:0007669"/>
    <property type="project" value="UniProtKB-KW"/>
</dbReference>
<dbReference type="EMBL" id="LR699553">
    <property type="protein sequence ID" value="VVD28065.1"/>
    <property type="molecule type" value="Genomic_DNA"/>
</dbReference>
<feature type="active site" evidence="3">
    <location>
        <position position="170"/>
    </location>
</feature>
<dbReference type="InterPro" id="IPR013328">
    <property type="entry name" value="6PGD_dom2"/>
</dbReference>
<accession>A0A5Q4YSX5</accession>
<evidence type="ECO:0000313" key="7">
    <source>
        <dbReference type="Proteomes" id="UP000325811"/>
    </source>
</evidence>
<dbReference type="GO" id="GO:0050661">
    <property type="term" value="F:NADP binding"/>
    <property type="evidence" value="ECO:0007669"/>
    <property type="project" value="InterPro"/>
</dbReference>
<keyword evidence="7" id="KW-1185">Reference proteome</keyword>
<name>A0A5Q4YSX5_9BURK</name>
<keyword evidence="2" id="KW-0520">NAD</keyword>
<evidence type="ECO:0000256" key="2">
    <source>
        <dbReference type="ARBA" id="ARBA00023027"/>
    </source>
</evidence>
<evidence type="ECO:0000259" key="4">
    <source>
        <dbReference type="Pfam" id="PF03446"/>
    </source>
</evidence>